<dbReference type="GO" id="GO:0008239">
    <property type="term" value="F:dipeptidyl-peptidase activity"/>
    <property type="evidence" value="ECO:0007669"/>
    <property type="project" value="TreeGrafter"/>
</dbReference>
<protein>
    <recommendedName>
        <fullName evidence="9">Prolylcarboxypeptidase</fullName>
    </recommendedName>
</protein>
<evidence type="ECO:0000313" key="8">
    <source>
        <dbReference type="Proteomes" id="UP000092461"/>
    </source>
</evidence>
<evidence type="ECO:0008006" key="9">
    <source>
        <dbReference type="Google" id="ProtNLM"/>
    </source>
</evidence>
<keyword evidence="4" id="KW-0378">Hydrolase</keyword>
<evidence type="ECO:0000313" key="7">
    <source>
        <dbReference type="EnsemblMetazoa" id="LLOJ008979-PA"/>
    </source>
</evidence>
<organism evidence="7 8">
    <name type="scientific">Lutzomyia longipalpis</name>
    <name type="common">Sand fly</name>
    <dbReference type="NCBI Taxonomy" id="7200"/>
    <lineage>
        <taxon>Eukaryota</taxon>
        <taxon>Metazoa</taxon>
        <taxon>Ecdysozoa</taxon>
        <taxon>Arthropoda</taxon>
        <taxon>Hexapoda</taxon>
        <taxon>Insecta</taxon>
        <taxon>Pterygota</taxon>
        <taxon>Neoptera</taxon>
        <taxon>Endopterygota</taxon>
        <taxon>Diptera</taxon>
        <taxon>Nematocera</taxon>
        <taxon>Psychodoidea</taxon>
        <taxon>Psychodidae</taxon>
        <taxon>Lutzomyia</taxon>
        <taxon>Lutzomyia</taxon>
    </lineage>
</organism>
<dbReference type="AlphaFoldDB" id="A0A1B0CVJ3"/>
<dbReference type="Gene3D" id="3.40.50.1820">
    <property type="entry name" value="alpha/beta hydrolase"/>
    <property type="match status" value="2"/>
</dbReference>
<dbReference type="SUPFAM" id="SSF53474">
    <property type="entry name" value="alpha/beta-Hydrolases"/>
    <property type="match status" value="2"/>
</dbReference>
<evidence type="ECO:0000256" key="6">
    <source>
        <dbReference type="SAM" id="SignalP"/>
    </source>
</evidence>
<dbReference type="PANTHER" id="PTHR11010">
    <property type="entry name" value="PROTEASE S28 PRO-X CARBOXYPEPTIDASE-RELATED"/>
    <property type="match status" value="1"/>
</dbReference>
<keyword evidence="2" id="KW-0645">Protease</keyword>
<keyword evidence="5" id="KW-0325">Glycoprotein</keyword>
<evidence type="ECO:0000256" key="1">
    <source>
        <dbReference type="ARBA" id="ARBA00011079"/>
    </source>
</evidence>
<evidence type="ECO:0000256" key="2">
    <source>
        <dbReference type="ARBA" id="ARBA00022670"/>
    </source>
</evidence>
<dbReference type="EnsemblMetazoa" id="LLOJ008979-RA">
    <property type="protein sequence ID" value="LLOJ008979-PA"/>
    <property type="gene ID" value="LLOJ008979"/>
</dbReference>
<keyword evidence="8" id="KW-1185">Reference proteome</keyword>
<proteinExistence type="inferred from homology"/>
<evidence type="ECO:0000256" key="3">
    <source>
        <dbReference type="ARBA" id="ARBA00022729"/>
    </source>
</evidence>
<dbReference type="VEuPathDB" id="VectorBase:LLONM1_011313"/>
<feature type="chain" id="PRO_5008406183" description="Prolylcarboxypeptidase" evidence="6">
    <location>
        <begin position="22"/>
        <end position="923"/>
    </location>
</feature>
<dbReference type="Gene3D" id="1.20.120.980">
    <property type="entry name" value="Serine carboxypeptidase S28, SKS domain"/>
    <property type="match status" value="2"/>
</dbReference>
<dbReference type="PANTHER" id="PTHR11010:SF5">
    <property type="entry name" value="RE36938P-RELATED"/>
    <property type="match status" value="1"/>
</dbReference>
<name>A0A1B0CVJ3_LUTLO</name>
<dbReference type="InterPro" id="IPR042269">
    <property type="entry name" value="Ser_carbopepase_S28_SKS"/>
</dbReference>
<dbReference type="Proteomes" id="UP000092461">
    <property type="component" value="Unassembled WGS sequence"/>
</dbReference>
<sequence length="923" mass="104023">MLSDYLGVFFLLGVSLSVVQGQAELRNFTQPLDHFDPNNTATWEQRYWIDESFYVPGGPIFLLVGDMLPFMTEFRVNFSHFRDLAEENNAIFVATEHRFYGESRPTPDASLESLQFLRTDQSLEDLVNIIEFLRNSTEDLANAKVIAAGSGQGAGQAVWLRQARPDLVDGVWASSGWLLAAPDFYQFGTNVAASVRIYGGLICYDNMAAAFEEMENLFVNGEYETLRDGLMLCDTELGIESEYAGNLLFGQMATAIGSTIQVLHSGALVNLCNDLANATTPFEGLSNWVQFRVYPELGCMMIDYRQFLEFLSADQWDDPAVEFGTRQQMYQSCTTYGGYRTSSGPDHPFGDRFPIDFFFTLCQDLLNGTMTQEEIVNAIESTNEIYGGLTPNVTNVYFTNGNLDPERTINVQEDLNESAVADSISYFGFAADWFPMNVTVYEGLRSVQNRVRTLITEWIITFGGVCGEFEVRNFTQWLDHFDANNTATWEQRYWIDDSHYVPGSPIFLLVGDMTFFFTEFRLNESFFLELAQEFNGLMVATEHRFYGESRPTPDVSLESLQFLRTDLALADYVEIIKEIRESREDLREAKVIAAGSGHGAALAIWLRQSYPEVVDGVWSSSARMYTMADFDAFGTNTAISIRIYGGMTCYYNLAAAFSEMENLFANGEYEVLRDGLQLCDTERGIEGDYAGNLLFAQVAAAVGTSIQAFHSVAFTNLCGDLANGTTYFQGLADWVTNRVFPEMGCIMIDYEQFLEFLRVDDWEADSVVWGTRQMMYQACTEFGWYRTSSGPDHPFGDRFPIDFFFTQCNDLLNATMTPEEITQNIARTNDIYGGLRPNVTNVYFTNGNLDPERTLSVQEDLNESAVADNVSYFGFAADWIPSEFVGYDGLANVQERLKHLVAQWINDNDGEVPTTTESPETLY</sequence>
<accession>A0A1B0CVJ3</accession>
<feature type="signal peptide" evidence="6">
    <location>
        <begin position="1"/>
        <end position="21"/>
    </location>
</feature>
<evidence type="ECO:0000256" key="5">
    <source>
        <dbReference type="ARBA" id="ARBA00023180"/>
    </source>
</evidence>
<dbReference type="Pfam" id="PF05577">
    <property type="entry name" value="Peptidase_S28"/>
    <property type="match status" value="2"/>
</dbReference>
<evidence type="ECO:0000256" key="4">
    <source>
        <dbReference type="ARBA" id="ARBA00022801"/>
    </source>
</evidence>
<dbReference type="InterPro" id="IPR008758">
    <property type="entry name" value="Peptidase_S28"/>
</dbReference>
<dbReference type="InterPro" id="IPR029058">
    <property type="entry name" value="AB_hydrolase_fold"/>
</dbReference>
<keyword evidence="3 6" id="KW-0732">Signal</keyword>
<dbReference type="VEuPathDB" id="VectorBase:LLOJ008979"/>
<reference evidence="7" key="1">
    <citation type="submission" date="2020-05" db="UniProtKB">
        <authorList>
            <consortium name="EnsemblMetazoa"/>
        </authorList>
    </citation>
    <scope>IDENTIFICATION</scope>
    <source>
        <strain evidence="7">Jacobina</strain>
    </source>
</reference>
<comment type="similarity">
    <text evidence="1">Belongs to the peptidase S28 family.</text>
</comment>
<dbReference type="EMBL" id="AJWK01030677">
    <property type="status" value="NOT_ANNOTATED_CDS"/>
    <property type="molecule type" value="Genomic_DNA"/>
</dbReference>
<dbReference type="GO" id="GO:0006508">
    <property type="term" value="P:proteolysis"/>
    <property type="evidence" value="ECO:0007669"/>
    <property type="project" value="UniProtKB-KW"/>
</dbReference>
<dbReference type="GO" id="GO:0070008">
    <property type="term" value="F:serine-type exopeptidase activity"/>
    <property type="evidence" value="ECO:0007669"/>
    <property type="project" value="InterPro"/>
</dbReference>